<keyword evidence="4" id="KW-1185">Reference proteome</keyword>
<dbReference type="AlphaFoldDB" id="A0A2A9NEW9"/>
<sequence>MAQFKLAILIYSLILVLGVQAQGTLSTTTTAGAPPATSVGSTSVTTPIGSISSSLTQATVSSPVGGASSSATRASSATSARSSGASTSTTKGVQPTRTHSAALSSGIDIATHGGVLAGLLAVCAAVL</sequence>
<dbReference type="Proteomes" id="UP000242287">
    <property type="component" value="Unassembled WGS sequence"/>
</dbReference>
<feature type="region of interest" description="Disordered" evidence="1">
    <location>
        <begin position="54"/>
        <end position="97"/>
    </location>
</feature>
<evidence type="ECO:0000313" key="4">
    <source>
        <dbReference type="Proteomes" id="UP000242287"/>
    </source>
</evidence>
<protein>
    <recommendedName>
        <fullName evidence="5">REJ domain-containing protein</fullName>
    </recommendedName>
</protein>
<evidence type="ECO:0000256" key="1">
    <source>
        <dbReference type="SAM" id="MobiDB-lite"/>
    </source>
</evidence>
<gene>
    <name evidence="3" type="ORF">AMATHDRAFT_7991</name>
</gene>
<accession>A0A2A9NEW9</accession>
<evidence type="ECO:0000313" key="3">
    <source>
        <dbReference type="EMBL" id="PFH46306.1"/>
    </source>
</evidence>
<keyword evidence="2" id="KW-0732">Signal</keyword>
<proteinExistence type="predicted"/>
<feature type="chain" id="PRO_5012382920" description="REJ domain-containing protein" evidence="2">
    <location>
        <begin position="22"/>
        <end position="127"/>
    </location>
</feature>
<dbReference type="EMBL" id="KZ302211">
    <property type="protein sequence ID" value="PFH46306.1"/>
    <property type="molecule type" value="Genomic_DNA"/>
</dbReference>
<feature type="compositionally biased region" description="Low complexity" evidence="1">
    <location>
        <begin position="59"/>
        <end position="90"/>
    </location>
</feature>
<organism evidence="3 4">
    <name type="scientific">Amanita thiersii Skay4041</name>
    <dbReference type="NCBI Taxonomy" id="703135"/>
    <lineage>
        <taxon>Eukaryota</taxon>
        <taxon>Fungi</taxon>
        <taxon>Dikarya</taxon>
        <taxon>Basidiomycota</taxon>
        <taxon>Agaricomycotina</taxon>
        <taxon>Agaricomycetes</taxon>
        <taxon>Agaricomycetidae</taxon>
        <taxon>Agaricales</taxon>
        <taxon>Pluteineae</taxon>
        <taxon>Amanitaceae</taxon>
        <taxon>Amanita</taxon>
    </lineage>
</organism>
<name>A0A2A9NEW9_9AGAR</name>
<evidence type="ECO:0008006" key="5">
    <source>
        <dbReference type="Google" id="ProtNLM"/>
    </source>
</evidence>
<reference evidence="3 4" key="1">
    <citation type="submission" date="2014-02" db="EMBL/GenBank/DDBJ databases">
        <title>Transposable element dynamics among asymbiotic and ectomycorrhizal Amanita fungi.</title>
        <authorList>
            <consortium name="DOE Joint Genome Institute"/>
            <person name="Hess J."/>
            <person name="Skrede I."/>
            <person name="Wolfe B."/>
            <person name="LaButti K."/>
            <person name="Ohm R.A."/>
            <person name="Grigoriev I.V."/>
            <person name="Pringle A."/>
        </authorList>
    </citation>
    <scope>NUCLEOTIDE SEQUENCE [LARGE SCALE GENOMIC DNA]</scope>
    <source>
        <strain evidence="3 4">SKay4041</strain>
    </source>
</reference>
<evidence type="ECO:0000256" key="2">
    <source>
        <dbReference type="SAM" id="SignalP"/>
    </source>
</evidence>
<feature type="signal peptide" evidence="2">
    <location>
        <begin position="1"/>
        <end position="21"/>
    </location>
</feature>